<dbReference type="Gene3D" id="3.30.70.141">
    <property type="entry name" value="Nucleoside diphosphate kinase-like domain"/>
    <property type="match status" value="1"/>
</dbReference>
<dbReference type="PRINTS" id="PR01243">
    <property type="entry name" value="NUCDPKINASE"/>
</dbReference>
<name>A0A0W8FLI4_9ZZZZ</name>
<keyword evidence="4 7" id="KW-0808">Transferase</keyword>
<evidence type="ECO:0000259" key="6">
    <source>
        <dbReference type="SMART" id="SM00562"/>
    </source>
</evidence>
<organism evidence="7">
    <name type="scientific">hydrocarbon metagenome</name>
    <dbReference type="NCBI Taxonomy" id="938273"/>
    <lineage>
        <taxon>unclassified sequences</taxon>
        <taxon>metagenomes</taxon>
        <taxon>ecological metagenomes</taxon>
    </lineage>
</organism>
<dbReference type="Pfam" id="PF00334">
    <property type="entry name" value="NDK"/>
    <property type="match status" value="1"/>
</dbReference>
<dbReference type="InterPro" id="IPR034907">
    <property type="entry name" value="NDK-like_dom"/>
</dbReference>
<evidence type="ECO:0000313" key="7">
    <source>
        <dbReference type="EMBL" id="KUG21601.1"/>
    </source>
</evidence>
<reference evidence="7" key="1">
    <citation type="journal article" date="2015" name="Proc. Natl. Acad. Sci. U.S.A.">
        <title>Networks of energetic and metabolic interactions define dynamics in microbial communities.</title>
        <authorList>
            <person name="Embree M."/>
            <person name="Liu J.K."/>
            <person name="Al-Bassam M.M."/>
            <person name="Zengler K."/>
        </authorList>
    </citation>
    <scope>NUCLEOTIDE SEQUENCE</scope>
</reference>
<dbReference type="PANTHER" id="PTHR11349">
    <property type="entry name" value="NUCLEOSIDE DIPHOSPHATE KINASE"/>
    <property type="match status" value="1"/>
</dbReference>
<dbReference type="GO" id="GO:0006241">
    <property type="term" value="P:CTP biosynthetic process"/>
    <property type="evidence" value="ECO:0007669"/>
    <property type="project" value="InterPro"/>
</dbReference>
<evidence type="ECO:0000256" key="5">
    <source>
        <dbReference type="ARBA" id="ARBA00022777"/>
    </source>
</evidence>
<dbReference type="GO" id="GO:0004550">
    <property type="term" value="F:nucleoside diphosphate kinase activity"/>
    <property type="evidence" value="ECO:0007669"/>
    <property type="project" value="UniProtKB-EC"/>
</dbReference>
<comment type="caution">
    <text evidence="7">The sequence shown here is derived from an EMBL/GenBank/DDBJ whole genome shotgun (WGS) entry which is preliminary data.</text>
</comment>
<dbReference type="SUPFAM" id="SSF54919">
    <property type="entry name" value="Nucleoside diphosphate kinase, NDK"/>
    <property type="match status" value="1"/>
</dbReference>
<keyword evidence="5 7" id="KW-0418">Kinase</keyword>
<sequence length="246" mass="28173">MSMQLFRSSLVLIKPDALKNSLTGYILSQFSHFHAGLRFAALKVVNVNQTLAEEHYAEHKGKFFYPSLLQYIRGFIHFPDDPGKRRVIAILYQGPNAIRTIRTICGPTNPHEARQKNPGCIRALGTVVPLHDDNGKFIGNRTDNLIHASAHPEDAEREIKLWFIPSDIPPIMRSFPTEINEDYYYYKDSVISTIPKRGNFCFLSPGDIAWKSDLRVLRQLKEDKKLDYSVNAVIAKYLINRENETI</sequence>
<proteinExistence type="inferred from homology"/>
<dbReference type="SMART" id="SM00562">
    <property type="entry name" value="NDK"/>
    <property type="match status" value="1"/>
</dbReference>
<dbReference type="PROSITE" id="PS51374">
    <property type="entry name" value="NDPK_LIKE"/>
    <property type="match status" value="1"/>
</dbReference>
<dbReference type="InterPro" id="IPR001564">
    <property type="entry name" value="Nucleoside_diP_kinase"/>
</dbReference>
<evidence type="ECO:0000256" key="4">
    <source>
        <dbReference type="ARBA" id="ARBA00022679"/>
    </source>
</evidence>
<dbReference type="GO" id="GO:0006183">
    <property type="term" value="P:GTP biosynthetic process"/>
    <property type="evidence" value="ECO:0007669"/>
    <property type="project" value="InterPro"/>
</dbReference>
<evidence type="ECO:0000256" key="1">
    <source>
        <dbReference type="ARBA" id="ARBA00001946"/>
    </source>
</evidence>
<accession>A0A0W8FLI4</accession>
<dbReference type="GO" id="GO:0006228">
    <property type="term" value="P:UTP biosynthetic process"/>
    <property type="evidence" value="ECO:0007669"/>
    <property type="project" value="InterPro"/>
</dbReference>
<dbReference type="EMBL" id="LNQE01001041">
    <property type="protein sequence ID" value="KUG21601.1"/>
    <property type="molecule type" value="Genomic_DNA"/>
</dbReference>
<evidence type="ECO:0000256" key="3">
    <source>
        <dbReference type="ARBA" id="ARBA00012966"/>
    </source>
</evidence>
<evidence type="ECO:0000256" key="2">
    <source>
        <dbReference type="ARBA" id="ARBA00008142"/>
    </source>
</evidence>
<dbReference type="AlphaFoldDB" id="A0A0W8FLI4"/>
<dbReference type="InterPro" id="IPR036850">
    <property type="entry name" value="NDK-like_dom_sf"/>
</dbReference>
<comment type="similarity">
    <text evidence="2">Belongs to the NDK family.</text>
</comment>
<gene>
    <name evidence="7" type="ORF">ASZ90_008638</name>
</gene>
<feature type="domain" description="Nucleoside diphosphate kinase-like" evidence="6">
    <location>
        <begin position="6"/>
        <end position="170"/>
    </location>
</feature>
<comment type="cofactor">
    <cofactor evidence="1">
        <name>Mg(2+)</name>
        <dbReference type="ChEBI" id="CHEBI:18420"/>
    </cofactor>
</comment>
<dbReference type="EC" id="2.7.4.6" evidence="3"/>
<protein>
    <recommendedName>
        <fullName evidence="3">nucleoside-diphosphate kinase</fullName>
        <ecNumber evidence="3">2.7.4.6</ecNumber>
    </recommendedName>
</protein>